<dbReference type="GO" id="GO:0050661">
    <property type="term" value="F:NADP binding"/>
    <property type="evidence" value="ECO:0007669"/>
    <property type="project" value="InterPro"/>
</dbReference>
<dbReference type="CDD" id="cd02932">
    <property type="entry name" value="OYE_YqiM_FMN"/>
    <property type="match status" value="1"/>
</dbReference>
<evidence type="ECO:0000256" key="1">
    <source>
        <dbReference type="ARBA" id="ARBA00001917"/>
    </source>
</evidence>
<dbReference type="RefSeq" id="WP_067940456.1">
    <property type="nucleotide sequence ID" value="NZ_CP014228.1"/>
</dbReference>
<evidence type="ECO:0000313" key="8">
    <source>
        <dbReference type="Proteomes" id="UP000065220"/>
    </source>
</evidence>
<evidence type="ECO:0000256" key="5">
    <source>
        <dbReference type="ARBA" id="ARBA00023002"/>
    </source>
</evidence>
<dbReference type="SUPFAM" id="SSF51395">
    <property type="entry name" value="FMN-linked oxidoreductases"/>
    <property type="match status" value="1"/>
</dbReference>
<keyword evidence="5" id="KW-0560">Oxidoreductase</keyword>
<accession>A0A0X8JDM9</accession>
<evidence type="ECO:0000256" key="4">
    <source>
        <dbReference type="ARBA" id="ARBA00022857"/>
    </source>
</evidence>
<dbReference type="GO" id="GO:0003959">
    <property type="term" value="F:NADPH dehydrogenase activity"/>
    <property type="evidence" value="ECO:0007669"/>
    <property type="project" value="InterPro"/>
</dbReference>
<feature type="domain" description="NADH:flavin oxidoreductase/NADH oxidase N-terminal" evidence="6">
    <location>
        <begin position="6"/>
        <end position="351"/>
    </location>
</feature>
<dbReference type="Pfam" id="PF00724">
    <property type="entry name" value="Oxidored_FMN"/>
    <property type="match status" value="1"/>
</dbReference>
<dbReference type="PANTHER" id="PTHR43303:SF4">
    <property type="entry name" value="NADPH DEHYDROGENASE C23G7.10C-RELATED"/>
    <property type="match status" value="1"/>
</dbReference>
<dbReference type="InterPro" id="IPR044152">
    <property type="entry name" value="YqjM-like"/>
</dbReference>
<dbReference type="STRING" id="111015.AXF14_02380"/>
<dbReference type="InterPro" id="IPR001155">
    <property type="entry name" value="OxRdtase_FMN_N"/>
</dbReference>
<gene>
    <name evidence="7" type="ORF">AXF14_02380</name>
</gene>
<evidence type="ECO:0000259" key="6">
    <source>
        <dbReference type="Pfam" id="PF00724"/>
    </source>
</evidence>
<dbReference type="GO" id="GO:0010181">
    <property type="term" value="F:FMN binding"/>
    <property type="evidence" value="ECO:0007669"/>
    <property type="project" value="InterPro"/>
</dbReference>
<keyword evidence="3" id="KW-0288">FMN</keyword>
<organism evidence="7 8">
    <name type="scientific">Actinomyces radicidentis</name>
    <dbReference type="NCBI Taxonomy" id="111015"/>
    <lineage>
        <taxon>Bacteria</taxon>
        <taxon>Bacillati</taxon>
        <taxon>Actinomycetota</taxon>
        <taxon>Actinomycetes</taxon>
        <taxon>Actinomycetales</taxon>
        <taxon>Actinomycetaceae</taxon>
        <taxon>Actinomyces</taxon>
    </lineage>
</organism>
<dbReference type="InterPro" id="IPR013785">
    <property type="entry name" value="Aldolase_TIM"/>
</dbReference>
<dbReference type="KEGG" id="ard:AXF14_02380"/>
<dbReference type="Proteomes" id="UP000065220">
    <property type="component" value="Chromosome"/>
</dbReference>
<evidence type="ECO:0000256" key="2">
    <source>
        <dbReference type="ARBA" id="ARBA00022630"/>
    </source>
</evidence>
<dbReference type="AlphaFoldDB" id="A0A0X8JDM9"/>
<dbReference type="EMBL" id="CP014228">
    <property type="protein sequence ID" value="AMD86651.1"/>
    <property type="molecule type" value="Genomic_DNA"/>
</dbReference>
<dbReference type="Gene3D" id="3.20.20.70">
    <property type="entry name" value="Aldolase class I"/>
    <property type="match status" value="1"/>
</dbReference>
<dbReference type="PANTHER" id="PTHR43303">
    <property type="entry name" value="NADPH DEHYDROGENASE C23G7.10C-RELATED"/>
    <property type="match status" value="1"/>
</dbReference>
<sequence length="372" mass="39684">MTKPRILQPLNLGAKQARNSLWLPPMCMYNVPEEDGVPTPWHVIHYATRAEGGFGTVIVEATAVEARGRLSAYDLGLWDDSQIEGHRAIVDAVHAGGALAGVQLGHGGRKSGTAPWRPDVTKARQGTLPGWDLIGPSPIAYPGHAVPRELTTQQVRGLVTAFVDAAARAVEAGYDVIELHGAHGYLIHEFLSPLSNRRDDEFGGSVEGRLRFPLEVVRAVRGVIGPDRVLDIRLSATDWAEGGLTGEETADFARELVEAGVDVVHVSTGGNVPGTVPIGPGYQVPFAAQVKEALAGMTTAAGAAPVVVAVGIIEDGAQAEEILESGRADAVAVGRVALRDPYVPLRWAHELGVNDWEEAGFPVPYWRGAWRR</sequence>
<protein>
    <submittedName>
        <fullName evidence="7">Oxidoreductase</fullName>
    </submittedName>
</protein>
<dbReference type="OrthoDB" id="3169239at2"/>
<keyword evidence="4" id="KW-0521">NADP</keyword>
<keyword evidence="2" id="KW-0285">Flavoprotein</keyword>
<keyword evidence="8" id="KW-1185">Reference proteome</keyword>
<proteinExistence type="predicted"/>
<evidence type="ECO:0000313" key="7">
    <source>
        <dbReference type="EMBL" id="AMD86651.1"/>
    </source>
</evidence>
<reference evidence="8" key="1">
    <citation type="submission" date="2016-02" db="EMBL/GenBank/DDBJ databases">
        <authorList>
            <person name="Holder M.E."/>
            <person name="Ajami N.J."/>
            <person name="Petrosino J.F."/>
        </authorList>
    </citation>
    <scope>NUCLEOTIDE SEQUENCE [LARGE SCALE GENOMIC DNA]</scope>
    <source>
        <strain evidence="8">CCUG 36733</strain>
    </source>
</reference>
<comment type="cofactor">
    <cofactor evidence="1">
        <name>FMN</name>
        <dbReference type="ChEBI" id="CHEBI:58210"/>
    </cofactor>
</comment>
<evidence type="ECO:0000256" key="3">
    <source>
        <dbReference type="ARBA" id="ARBA00022643"/>
    </source>
</evidence>
<name>A0A0X8JDM9_ACTRD</name>